<evidence type="ECO:0000313" key="1">
    <source>
        <dbReference type="EMBL" id="JAS40822.1"/>
    </source>
</evidence>
<dbReference type="AlphaFoldDB" id="A0A1B6ESA0"/>
<gene>
    <name evidence="1" type="ORF">g.18141</name>
</gene>
<reference evidence="1" key="1">
    <citation type="submission" date="2015-11" db="EMBL/GenBank/DDBJ databases">
        <title>De novo transcriptome assembly of four potential Pierce s Disease insect vectors from Arizona vineyards.</title>
        <authorList>
            <person name="Tassone E.E."/>
        </authorList>
    </citation>
    <scope>NUCLEOTIDE SEQUENCE</scope>
</reference>
<organism evidence="1">
    <name type="scientific">Cuerna arida</name>
    <dbReference type="NCBI Taxonomy" id="1464854"/>
    <lineage>
        <taxon>Eukaryota</taxon>
        <taxon>Metazoa</taxon>
        <taxon>Ecdysozoa</taxon>
        <taxon>Arthropoda</taxon>
        <taxon>Hexapoda</taxon>
        <taxon>Insecta</taxon>
        <taxon>Pterygota</taxon>
        <taxon>Neoptera</taxon>
        <taxon>Paraneoptera</taxon>
        <taxon>Hemiptera</taxon>
        <taxon>Auchenorrhyncha</taxon>
        <taxon>Membracoidea</taxon>
        <taxon>Cicadellidae</taxon>
        <taxon>Cicadellinae</taxon>
        <taxon>Proconiini</taxon>
        <taxon>Cuerna</taxon>
    </lineage>
</organism>
<accession>A0A1B6ESA0</accession>
<sequence length="300" mass="34320">MRTLAKHCFRNSSESQKGWFRQTWGEQVVTRLVKGRFPYSIAKANSHKRKRESKQVLEALQVSWDQDPSCPLLNTQLCLITFLFSQPSELWTQCVQYIRNSLRNAGRLQTEESELLCECLEAVSDQPSSSAASSLLEAVCKSGLTSNQHVFDFLTRIARMPSHHLHKDKNFTTWLDSLPALLCKPVVPLSTICNIAFIATHVHSAFCNSLDGWYEEIIGNLPNMEVAGDEDNKGRRMVVGLAYRVNDWDQEMMHNVREMIVQGTLGPDLTRYLKEILRLKSEDTYNVELKKMLQDLLQSL</sequence>
<proteinExistence type="predicted"/>
<protein>
    <submittedName>
        <fullName evidence="1">Uncharacterized protein</fullName>
    </submittedName>
</protein>
<dbReference type="EMBL" id="GECZ01028947">
    <property type="protein sequence ID" value="JAS40822.1"/>
    <property type="molecule type" value="Transcribed_RNA"/>
</dbReference>
<name>A0A1B6ESA0_9HEMI</name>